<dbReference type="SUPFAM" id="SSF110997">
    <property type="entry name" value="Sporulation related repeat"/>
    <property type="match status" value="1"/>
</dbReference>
<dbReference type="Pfam" id="PF05036">
    <property type="entry name" value="SPOR"/>
    <property type="match status" value="1"/>
</dbReference>
<comment type="caution">
    <text evidence="3">The sequence shown here is derived from an EMBL/GenBank/DDBJ whole genome shotgun (WGS) entry which is preliminary data.</text>
</comment>
<dbReference type="GO" id="GO:0032506">
    <property type="term" value="P:cytokinetic process"/>
    <property type="evidence" value="ECO:0007669"/>
    <property type="project" value="TreeGrafter"/>
</dbReference>
<dbReference type="Proteomes" id="UP000242133">
    <property type="component" value="Unassembled WGS sequence"/>
</dbReference>
<keyword evidence="1" id="KW-0472">Membrane</keyword>
<evidence type="ECO:0000256" key="1">
    <source>
        <dbReference type="SAM" id="Phobius"/>
    </source>
</evidence>
<evidence type="ECO:0000313" key="3">
    <source>
        <dbReference type="EMBL" id="PSL14904.1"/>
    </source>
</evidence>
<evidence type="ECO:0000259" key="2">
    <source>
        <dbReference type="PROSITE" id="PS51724"/>
    </source>
</evidence>
<dbReference type="GO" id="GO:0030428">
    <property type="term" value="C:cell septum"/>
    <property type="evidence" value="ECO:0007669"/>
    <property type="project" value="TreeGrafter"/>
</dbReference>
<dbReference type="EMBL" id="PYGI01000006">
    <property type="protein sequence ID" value="PSL14904.1"/>
    <property type="molecule type" value="Genomic_DNA"/>
</dbReference>
<dbReference type="InterPro" id="IPR036680">
    <property type="entry name" value="SPOR-like_sf"/>
</dbReference>
<evidence type="ECO:0000313" key="4">
    <source>
        <dbReference type="Proteomes" id="UP000242133"/>
    </source>
</evidence>
<dbReference type="PANTHER" id="PTHR38687:SF1">
    <property type="entry name" value="CELL DIVISION PROTEIN DEDD"/>
    <property type="match status" value="1"/>
</dbReference>
<name>A0A2P8EZK5_9GAMM</name>
<accession>A0A2P8EZK5</accession>
<keyword evidence="1" id="KW-0812">Transmembrane</keyword>
<feature type="domain" description="SPOR" evidence="2">
    <location>
        <begin position="105"/>
        <end position="180"/>
    </location>
</feature>
<gene>
    <name evidence="3" type="ORF">CLV44_10680</name>
</gene>
<dbReference type="GO" id="GO:0032153">
    <property type="term" value="C:cell division site"/>
    <property type="evidence" value="ECO:0007669"/>
    <property type="project" value="TreeGrafter"/>
</dbReference>
<dbReference type="GO" id="GO:0042834">
    <property type="term" value="F:peptidoglycan binding"/>
    <property type="evidence" value="ECO:0007669"/>
    <property type="project" value="InterPro"/>
</dbReference>
<sequence length="183" mass="20087">MTEVQKKRLVGAVAILVSAIILFPLLLDGTGYRERHLQDRIPPAPAMPALVDIEPNRSALPDTAEPASPAAPAVVKVPAPALRPAIVQAQPSIDATQDTPALDQQQVPVAWTLQLASFRDEANARSLRKELVAAGYKVYIRHGPNMVRVFVGPDLQRSRLEQLQARLKRDYSLDGMIVRFTTQ</sequence>
<dbReference type="RefSeq" id="WP_106591126.1">
    <property type="nucleotide sequence ID" value="NZ_PYGI01000006.1"/>
</dbReference>
<dbReference type="InterPro" id="IPR007730">
    <property type="entry name" value="SPOR-like_dom"/>
</dbReference>
<dbReference type="Gene3D" id="3.30.70.1070">
    <property type="entry name" value="Sporulation related repeat"/>
    <property type="match status" value="1"/>
</dbReference>
<proteinExistence type="predicted"/>
<feature type="transmembrane region" description="Helical" evidence="1">
    <location>
        <begin position="9"/>
        <end position="27"/>
    </location>
</feature>
<dbReference type="PROSITE" id="PS51724">
    <property type="entry name" value="SPOR"/>
    <property type="match status" value="1"/>
</dbReference>
<dbReference type="InterPro" id="IPR052521">
    <property type="entry name" value="Cell_div_SPOR-domain"/>
</dbReference>
<reference evidence="3 4" key="1">
    <citation type="submission" date="2018-03" db="EMBL/GenBank/DDBJ databases">
        <title>Genomic Encyclopedia of Archaeal and Bacterial Type Strains, Phase II (KMG-II): from individual species to whole genera.</title>
        <authorList>
            <person name="Goeker M."/>
        </authorList>
    </citation>
    <scope>NUCLEOTIDE SEQUENCE [LARGE SCALE GENOMIC DNA]</scope>
    <source>
        <strain evidence="3 4">DSM 17586</strain>
    </source>
</reference>
<organism evidence="3 4">
    <name type="scientific">Marinobacterium halophilum</name>
    <dbReference type="NCBI Taxonomy" id="267374"/>
    <lineage>
        <taxon>Bacteria</taxon>
        <taxon>Pseudomonadati</taxon>
        <taxon>Pseudomonadota</taxon>
        <taxon>Gammaproteobacteria</taxon>
        <taxon>Oceanospirillales</taxon>
        <taxon>Oceanospirillaceae</taxon>
        <taxon>Marinobacterium</taxon>
    </lineage>
</organism>
<keyword evidence="1" id="KW-1133">Transmembrane helix</keyword>
<dbReference type="OrthoDB" id="7069135at2"/>
<protein>
    <submittedName>
        <fullName evidence="3">DedD protein</fullName>
    </submittedName>
</protein>
<keyword evidence="4" id="KW-1185">Reference proteome</keyword>
<dbReference type="AlphaFoldDB" id="A0A2P8EZK5"/>
<dbReference type="PANTHER" id="PTHR38687">
    <property type="entry name" value="CELL DIVISION PROTEIN DEDD-RELATED"/>
    <property type="match status" value="1"/>
</dbReference>